<gene>
    <name evidence="2" type="ORF">LY89DRAFT_782001</name>
</gene>
<dbReference type="AlphaFoldDB" id="A0A194XAC2"/>
<feature type="compositionally biased region" description="Basic and acidic residues" evidence="1">
    <location>
        <begin position="386"/>
        <end position="397"/>
    </location>
</feature>
<sequence length="418" mass="46577">MVFIARAGKPVFTTTFATNPWVFTTLQSTKVVDSCGPKKRKFSEANGSDSPSPPLRAMYTTEASPFDATEVVRTLKALSEEGIPVDGIYLAYSSAKPEDVNLLWEKLEAENLALFATFTVRVQYLPISGEFTIHRNNPVTHPRTVGAHLSMIGKKLRPFRSGPYAIFVDHICGAGSSDIELKFDLDKINWESMGSFAASSWGNGQKGIKGRFCSDSQWVFNVQGHGSRHLFASFPKLKTDHASKVWRITLFSAPKAASDASFSSRWMRVDLYSGLRESLPRISPLNSLSGVSIKLTRIAGYRKKSYHQLVAYQIPLNEFSSLRICKHYVKDPEARKNIPALTVIMQDVHNLFEQVFRVASDVHKPATSRLKGKGCHASMLCLEQGKGLRESKKHSDSEQNGTETRKGRSKNKKAKKET</sequence>
<dbReference type="GeneID" id="28832262"/>
<evidence type="ECO:0000313" key="3">
    <source>
        <dbReference type="Proteomes" id="UP000070700"/>
    </source>
</evidence>
<dbReference type="EMBL" id="KQ947415">
    <property type="protein sequence ID" value="KUJ16712.1"/>
    <property type="molecule type" value="Genomic_DNA"/>
</dbReference>
<feature type="region of interest" description="Disordered" evidence="1">
    <location>
        <begin position="386"/>
        <end position="418"/>
    </location>
</feature>
<proteinExistence type="predicted"/>
<feature type="compositionally biased region" description="Basic residues" evidence="1">
    <location>
        <begin position="407"/>
        <end position="418"/>
    </location>
</feature>
<dbReference type="RefSeq" id="XP_018071067.1">
    <property type="nucleotide sequence ID" value="XM_018222536.1"/>
</dbReference>
<dbReference type="KEGG" id="psco:LY89DRAFT_782001"/>
<dbReference type="InParanoid" id="A0A194XAC2"/>
<name>A0A194XAC2_MOLSC</name>
<keyword evidence="3" id="KW-1185">Reference proteome</keyword>
<reference evidence="2 3" key="1">
    <citation type="submission" date="2015-10" db="EMBL/GenBank/DDBJ databases">
        <title>Full genome of DAOMC 229536 Phialocephala scopiformis, a fungal endophyte of spruce producing the potent anti-insectan compound rugulosin.</title>
        <authorList>
            <consortium name="DOE Joint Genome Institute"/>
            <person name="Walker A.K."/>
            <person name="Frasz S.L."/>
            <person name="Seifert K.A."/>
            <person name="Miller J.D."/>
            <person name="Mondo S.J."/>
            <person name="Labutti K."/>
            <person name="Lipzen A."/>
            <person name="Dockter R."/>
            <person name="Kennedy M."/>
            <person name="Grigoriev I.V."/>
            <person name="Spatafora J.W."/>
        </authorList>
    </citation>
    <scope>NUCLEOTIDE SEQUENCE [LARGE SCALE GENOMIC DNA]</scope>
    <source>
        <strain evidence="2 3">CBS 120377</strain>
    </source>
</reference>
<protein>
    <submittedName>
        <fullName evidence="2">Uncharacterized protein</fullName>
    </submittedName>
</protein>
<evidence type="ECO:0000256" key="1">
    <source>
        <dbReference type="SAM" id="MobiDB-lite"/>
    </source>
</evidence>
<organism evidence="2 3">
    <name type="scientific">Mollisia scopiformis</name>
    <name type="common">Conifer needle endophyte fungus</name>
    <name type="synonym">Phialocephala scopiformis</name>
    <dbReference type="NCBI Taxonomy" id="149040"/>
    <lineage>
        <taxon>Eukaryota</taxon>
        <taxon>Fungi</taxon>
        <taxon>Dikarya</taxon>
        <taxon>Ascomycota</taxon>
        <taxon>Pezizomycotina</taxon>
        <taxon>Leotiomycetes</taxon>
        <taxon>Helotiales</taxon>
        <taxon>Mollisiaceae</taxon>
        <taxon>Mollisia</taxon>
    </lineage>
</organism>
<dbReference type="Proteomes" id="UP000070700">
    <property type="component" value="Unassembled WGS sequence"/>
</dbReference>
<evidence type="ECO:0000313" key="2">
    <source>
        <dbReference type="EMBL" id="KUJ16712.1"/>
    </source>
</evidence>
<accession>A0A194XAC2</accession>